<evidence type="ECO:0000256" key="6">
    <source>
        <dbReference type="ARBA" id="ARBA00022953"/>
    </source>
</evidence>
<dbReference type="EMBL" id="MN033980">
    <property type="protein sequence ID" value="QDH88278.1"/>
    <property type="molecule type" value="Genomic_RNA"/>
</dbReference>
<keyword evidence="9" id="KW-0479">Metal-binding</keyword>
<dbReference type="EC" id="2.7.7.48" evidence="1"/>
<evidence type="ECO:0000256" key="2">
    <source>
        <dbReference type="ARBA" id="ARBA00022484"/>
    </source>
</evidence>
<evidence type="ECO:0000259" key="10">
    <source>
        <dbReference type="PROSITE" id="PS50522"/>
    </source>
</evidence>
<evidence type="ECO:0000256" key="3">
    <source>
        <dbReference type="ARBA" id="ARBA00022679"/>
    </source>
</evidence>
<feature type="binding site" evidence="9">
    <location>
        <position position="390"/>
    </location>
    <ligand>
        <name>Mg(2+)</name>
        <dbReference type="ChEBI" id="CHEBI:18420"/>
        <label>2</label>
    </ligand>
</feature>
<keyword evidence="9" id="KW-0460">Magnesium</keyword>
<dbReference type="Pfam" id="PF03431">
    <property type="entry name" value="RNA_replicase_B"/>
    <property type="match status" value="1"/>
</dbReference>
<dbReference type="GO" id="GO:0000166">
    <property type="term" value="F:nucleotide binding"/>
    <property type="evidence" value="ECO:0007669"/>
    <property type="project" value="UniProtKB-KW"/>
</dbReference>
<evidence type="ECO:0000256" key="4">
    <source>
        <dbReference type="ARBA" id="ARBA00022695"/>
    </source>
</evidence>
<dbReference type="PROSITE" id="PS50522">
    <property type="entry name" value="RDRP_PHAGE"/>
    <property type="match status" value="1"/>
</dbReference>
<comment type="catalytic activity">
    <reaction evidence="8">
        <text>RNA(n) + a ribonucleoside 5'-triphosphate = RNA(n+1) + diphosphate</text>
        <dbReference type="Rhea" id="RHEA:21248"/>
        <dbReference type="Rhea" id="RHEA-COMP:14527"/>
        <dbReference type="Rhea" id="RHEA-COMP:17342"/>
        <dbReference type="ChEBI" id="CHEBI:33019"/>
        <dbReference type="ChEBI" id="CHEBI:61557"/>
        <dbReference type="ChEBI" id="CHEBI:140395"/>
        <dbReference type="EC" id="2.7.7.48"/>
    </reaction>
</comment>
<dbReference type="GO" id="GO:0039694">
    <property type="term" value="P:viral RNA genome replication"/>
    <property type="evidence" value="ECO:0007669"/>
    <property type="project" value="InterPro"/>
</dbReference>
<comment type="cofactor">
    <cofactor evidence="9">
        <name>Mg(2+)</name>
        <dbReference type="ChEBI" id="CHEBI:18420"/>
    </cofactor>
    <text evidence="9">Binds 2 Mg(2+) per subunit.</text>
</comment>
<dbReference type="InterPro" id="IPR007096">
    <property type="entry name" value="RNA-dir_Rpol_cat_phage"/>
</dbReference>
<sequence length="590" mass="67277">MKPKEGRKLHQLQQRLRSDSFVLYKRVMTELFRHHEDHDFVHRLSTYFRSSRYDKALEFAELLSEQTYSDATTHFVAAQFAQLIRKYPWDPKVVKTDPEAKAIRKFLSSEHKCTWLNRKFFLYDSFRSPHEELLSRMRNFIRYVIGEEPPMDMIYSNCAFGAGASLGVHGDATNLLRKLSVGKFSVTPGAFTHSLVAMWHNPHLRDILSEERNGFTCLDFEDATKRLQNRVTYVNHNKISFVPKTAITHRAIAVEPLLNGFLQKGIDTTLRLFLKRVGIDLGNQSVNQHLARSGSFDDCGDSTFVTIDLSSASDSISIGLVKSLIPPGWYDLLYATRSPSYLLDGKVYPYSKFCSMGNGFCFPLETLIFAACCYAVGAGKAGTDFSVYGDDIILQRAYADDALKLLRVLGFSPNANKTFITGPFRESCGADWFGGIDVRPYILDYSLDSLENLFKWLNLTRRNELTTLFFAGTEDIILSSIPESYQFWRPVKGNPDSGIDTFGSEHLTSRNCFFERRSMTWICKVLLTKPKPDKGFGLQTYRRNSVDMYALLSGVSSRHYEVGYSFRRKTKTTVSLARYGEAISNWLPYS</sequence>
<evidence type="ECO:0000256" key="5">
    <source>
        <dbReference type="ARBA" id="ARBA00022741"/>
    </source>
</evidence>
<evidence type="ECO:0000256" key="1">
    <source>
        <dbReference type="ARBA" id="ARBA00012494"/>
    </source>
</evidence>
<protein>
    <recommendedName>
        <fullName evidence="1">RNA-directed RNA polymerase</fullName>
        <ecNumber evidence="1">2.7.7.48</ecNumber>
    </recommendedName>
    <alternativeName>
        <fullName evidence="7">RNA replicase beta chain</fullName>
    </alternativeName>
</protein>
<dbReference type="GO" id="GO:0003968">
    <property type="term" value="F:RNA-directed RNA polymerase activity"/>
    <property type="evidence" value="ECO:0007669"/>
    <property type="project" value="UniProtKB-KW"/>
</dbReference>
<keyword evidence="5" id="KW-0547">Nucleotide-binding</keyword>
<keyword evidence="2 11" id="KW-0696">RNA-directed RNA polymerase</keyword>
<reference evidence="11" key="1">
    <citation type="submission" date="2019-05" db="EMBL/GenBank/DDBJ databases">
        <title>Metatranscriptomic reconstruction reveals RNA viruses with the potential to shape carbon cycling in soil.</title>
        <authorList>
            <person name="Starr E.P."/>
            <person name="Nuccio E."/>
            <person name="Pett-Ridge J."/>
            <person name="Banfield J.F."/>
            <person name="Firestone M.K."/>
        </authorList>
    </citation>
    <scope>NUCLEOTIDE SEQUENCE</scope>
    <source>
        <strain evidence="11">H3_Bulk_42_scaffold_324</strain>
    </source>
</reference>
<evidence type="ECO:0000313" key="11">
    <source>
        <dbReference type="EMBL" id="QDH88278.1"/>
    </source>
</evidence>
<dbReference type="InterPro" id="IPR005093">
    <property type="entry name" value="RNArep_beta"/>
</dbReference>
<keyword evidence="3" id="KW-0808">Transferase</keyword>
<organism evidence="11">
    <name type="scientific">Leviviridae sp</name>
    <dbReference type="NCBI Taxonomy" id="2027243"/>
    <lineage>
        <taxon>Viruses</taxon>
        <taxon>Riboviria</taxon>
        <taxon>Orthornavirae</taxon>
        <taxon>Lenarviricota</taxon>
        <taxon>Leviviricetes</taxon>
        <taxon>Norzivirales</taxon>
        <taxon>Fiersviridae</taxon>
    </lineage>
</organism>
<feature type="binding site" evidence="9">
    <location>
        <position position="308"/>
    </location>
    <ligand>
        <name>Mg(2+)</name>
        <dbReference type="ChEBI" id="CHEBI:18420"/>
        <label>2</label>
    </ligand>
</feature>
<keyword evidence="4" id="KW-0548">Nucleotidyltransferase</keyword>
<feature type="domain" description="RdRp catalytic" evidence="10">
    <location>
        <begin position="293"/>
        <end position="422"/>
    </location>
</feature>
<evidence type="ECO:0000256" key="9">
    <source>
        <dbReference type="PIRSR" id="PIRSR605093-1"/>
    </source>
</evidence>
<accession>A0A514D3T5</accession>
<name>A0A514D3T5_9VIRU</name>
<evidence type="ECO:0000256" key="8">
    <source>
        <dbReference type="ARBA" id="ARBA00048744"/>
    </source>
</evidence>
<evidence type="ECO:0000256" key="7">
    <source>
        <dbReference type="ARBA" id="ARBA00030248"/>
    </source>
</evidence>
<gene>
    <name evidence="11" type="ORF">H3Bulk42324_000002</name>
</gene>
<proteinExistence type="predicted"/>
<feature type="binding site" evidence="9">
    <location>
        <position position="391"/>
    </location>
    <ligand>
        <name>Mg(2+)</name>
        <dbReference type="ChEBI" id="CHEBI:18420"/>
        <label>2</label>
    </ligand>
</feature>
<keyword evidence="6" id="KW-0693">Viral RNA replication</keyword>
<dbReference type="GO" id="GO:0046872">
    <property type="term" value="F:metal ion binding"/>
    <property type="evidence" value="ECO:0007669"/>
    <property type="project" value="UniProtKB-KW"/>
</dbReference>